<dbReference type="PANTHER" id="PTHR36434">
    <property type="entry name" value="MEMBRANE PROTEASE YUGP-RELATED"/>
    <property type="match status" value="1"/>
</dbReference>
<protein>
    <submittedName>
        <fullName evidence="2">Zinc metallopeptidase</fullName>
    </submittedName>
</protein>
<keyword evidence="1" id="KW-1133">Transmembrane helix</keyword>
<evidence type="ECO:0000313" key="2">
    <source>
        <dbReference type="EMBL" id="MCA9726570.1"/>
    </source>
</evidence>
<dbReference type="Pfam" id="PF04298">
    <property type="entry name" value="Zn_peptidase_2"/>
    <property type="match status" value="1"/>
</dbReference>
<dbReference type="InterPro" id="IPR007395">
    <property type="entry name" value="Zn_peptidase_2"/>
</dbReference>
<keyword evidence="1" id="KW-0472">Membrane</keyword>
<feature type="transmembrane region" description="Helical" evidence="1">
    <location>
        <begin position="133"/>
        <end position="159"/>
    </location>
</feature>
<dbReference type="EMBL" id="JAGQHR010000044">
    <property type="protein sequence ID" value="MCA9726570.1"/>
    <property type="molecule type" value="Genomic_DNA"/>
</dbReference>
<dbReference type="PANTHER" id="PTHR36434:SF1">
    <property type="entry name" value="MEMBRANE PROTEASE YUGP-RELATED"/>
    <property type="match status" value="1"/>
</dbReference>
<gene>
    <name evidence="2" type="ORF">KC729_02740</name>
</gene>
<proteinExistence type="predicted"/>
<dbReference type="AlphaFoldDB" id="A0A956LVP2"/>
<evidence type="ECO:0000256" key="1">
    <source>
        <dbReference type="SAM" id="Phobius"/>
    </source>
</evidence>
<feature type="transmembrane region" description="Helical" evidence="1">
    <location>
        <begin position="195"/>
        <end position="218"/>
    </location>
</feature>
<evidence type="ECO:0000313" key="3">
    <source>
        <dbReference type="Proteomes" id="UP000697710"/>
    </source>
</evidence>
<reference evidence="2" key="1">
    <citation type="submission" date="2020-04" db="EMBL/GenBank/DDBJ databases">
        <authorList>
            <person name="Zhang T."/>
        </authorList>
    </citation>
    <scope>NUCLEOTIDE SEQUENCE</scope>
    <source>
        <strain evidence="2">HKST-UBA01</strain>
    </source>
</reference>
<organism evidence="2 3">
    <name type="scientific">Eiseniibacteriota bacterium</name>
    <dbReference type="NCBI Taxonomy" id="2212470"/>
    <lineage>
        <taxon>Bacteria</taxon>
        <taxon>Candidatus Eiseniibacteriota</taxon>
    </lineage>
</organism>
<reference evidence="2" key="2">
    <citation type="journal article" date="2021" name="Microbiome">
        <title>Successional dynamics and alternative stable states in a saline activated sludge microbial community over 9 years.</title>
        <authorList>
            <person name="Wang Y."/>
            <person name="Ye J."/>
            <person name="Ju F."/>
            <person name="Liu L."/>
            <person name="Boyd J.A."/>
            <person name="Deng Y."/>
            <person name="Parks D.H."/>
            <person name="Jiang X."/>
            <person name="Yin X."/>
            <person name="Woodcroft B.J."/>
            <person name="Tyson G.W."/>
            <person name="Hugenholtz P."/>
            <person name="Polz M.F."/>
            <person name="Zhang T."/>
        </authorList>
    </citation>
    <scope>NUCLEOTIDE SEQUENCE</scope>
    <source>
        <strain evidence="2">HKST-UBA01</strain>
    </source>
</reference>
<accession>A0A956LVP2</accession>
<feature type="transmembrane region" description="Helical" evidence="1">
    <location>
        <begin position="6"/>
        <end position="25"/>
    </location>
</feature>
<dbReference type="Proteomes" id="UP000697710">
    <property type="component" value="Unassembled WGS sequence"/>
</dbReference>
<name>A0A956LVP2_UNCEI</name>
<keyword evidence="1" id="KW-0812">Transmembrane</keyword>
<sequence length="229" mass="24660">MFFDPMYLLIVGPAIVLSMITQFWVQSAFKKFSRVPVAAGLSGAEVAERIVAQAGLGVRVERVQGFLSDHYDPTHRVLRLSPNVFDRRSISSVGVAAHDAGHALQHAKNYLPLQWRSALVPITKVGTTLAWPLLLIGFLLGSLGLVKVGIIFFSAAVLFQVVTLPVEFDASRRAVAVIQQMGLVTTTEVAGVKKVLTAAAMTYVAAAAASIAQLLYFLMRAGLLGGRRD</sequence>
<comment type="caution">
    <text evidence="2">The sequence shown here is derived from an EMBL/GenBank/DDBJ whole genome shotgun (WGS) entry which is preliminary data.</text>
</comment>